<dbReference type="PANTHER" id="PTHR21310:SF48">
    <property type="entry name" value="AMINOGLYCOSIDE PHOSPHOTRANSFERASE DOMAIN-CONTAINING PROTEIN"/>
    <property type="match status" value="1"/>
</dbReference>
<dbReference type="GeneID" id="20365442"/>
<accession>K3ULQ5</accession>
<dbReference type="InterPro" id="IPR011009">
    <property type="entry name" value="Kinase-like_dom_sf"/>
</dbReference>
<dbReference type="PANTHER" id="PTHR21310">
    <property type="entry name" value="AMINOGLYCOSIDE PHOSPHOTRANSFERASE-RELATED-RELATED"/>
    <property type="match status" value="1"/>
</dbReference>
<feature type="domain" description="Aminoglycoside phosphotransferase" evidence="2">
    <location>
        <begin position="149"/>
        <end position="375"/>
    </location>
</feature>
<comment type="caution">
    <text evidence="3">The sequence shown here is derived from an EMBL/GenBank/DDBJ whole genome shotgun (WGS) entry which is preliminary data.</text>
</comment>
<dbReference type="HOGENOM" id="CLU_021768_10_0_1"/>
<feature type="region of interest" description="Disordered" evidence="1">
    <location>
        <begin position="1"/>
        <end position="25"/>
    </location>
</feature>
<evidence type="ECO:0000313" key="3">
    <source>
        <dbReference type="EMBL" id="EKJ73036.1"/>
    </source>
</evidence>
<dbReference type="OrthoDB" id="5404599at2759"/>
<dbReference type="EMBL" id="AFNW01000185">
    <property type="protein sequence ID" value="EKJ73036.1"/>
    <property type="molecule type" value="Genomic_DNA"/>
</dbReference>
<dbReference type="Proteomes" id="UP000007978">
    <property type="component" value="Chromosome 4"/>
</dbReference>
<dbReference type="Pfam" id="PF01636">
    <property type="entry name" value="APH"/>
    <property type="match status" value="1"/>
</dbReference>
<feature type="region of interest" description="Disordered" evidence="1">
    <location>
        <begin position="64"/>
        <end position="90"/>
    </location>
</feature>
<dbReference type="Gene3D" id="3.90.1200.10">
    <property type="match status" value="1"/>
</dbReference>
<dbReference type="SUPFAM" id="SSF56112">
    <property type="entry name" value="Protein kinase-like (PK-like)"/>
    <property type="match status" value="1"/>
</dbReference>
<dbReference type="InterPro" id="IPR051678">
    <property type="entry name" value="AGP_Transferase"/>
</dbReference>
<dbReference type="InterPro" id="IPR002575">
    <property type="entry name" value="Aminoglycoside_PTrfase"/>
</dbReference>
<protein>
    <recommendedName>
        <fullName evidence="2">Aminoglycoside phosphotransferase domain-containing protein</fullName>
    </recommendedName>
</protein>
<sequence>MSDTTAQSAQGAFSIESSTPTGRSIANGILTKNITSRVKGDPSIDLSQFLQQQAELYPQLCKNLSQRRDSNSSSSSTSSQTDEKDQGSVSATKAASQFQLTNNINIIYSLDDSIVVLAGARQTPTEPESEYLAALASGLNQAINDSQTLWRLHNTAVLQISPSQVVKVSTSLDHDSITNLQYIRKHVQEVPTPYCLGALQCGPWKYAFMTRAEGETLETVWPRLLTSHKRSIQQQLNMIFQQLRSRGRGLDKNKSTPQRIGSFVSGRCKDMRRDSREAEMPIQKEAQFNDFLCRQPRRTETPWIKMVRSFMSDNHELVMTHGDLHSRNIMVRWDSHTEVTNESERCIRITSLIDWEVAGWYPAYWEFVKALSTVQKRGPLADWCDYLPTEAIGSWPKEFAMDLLISRWLG</sequence>
<dbReference type="AlphaFoldDB" id="K3ULQ5"/>
<organism evidence="3 4">
    <name type="scientific">Fusarium pseudograminearum (strain CS3096)</name>
    <name type="common">Wheat and barley crown-rot fungus</name>
    <dbReference type="NCBI Taxonomy" id="1028729"/>
    <lineage>
        <taxon>Eukaryota</taxon>
        <taxon>Fungi</taxon>
        <taxon>Dikarya</taxon>
        <taxon>Ascomycota</taxon>
        <taxon>Pezizomycotina</taxon>
        <taxon>Sordariomycetes</taxon>
        <taxon>Hypocreomycetidae</taxon>
        <taxon>Hypocreales</taxon>
        <taxon>Nectriaceae</taxon>
        <taxon>Fusarium</taxon>
    </lineage>
</organism>
<evidence type="ECO:0000313" key="4">
    <source>
        <dbReference type="Proteomes" id="UP000007978"/>
    </source>
</evidence>
<dbReference type="RefSeq" id="XP_009258217.1">
    <property type="nucleotide sequence ID" value="XM_009259942.1"/>
</dbReference>
<name>K3ULQ5_FUSPC</name>
<evidence type="ECO:0000256" key="1">
    <source>
        <dbReference type="SAM" id="MobiDB-lite"/>
    </source>
</evidence>
<feature type="compositionally biased region" description="Low complexity" evidence="1">
    <location>
        <begin position="71"/>
        <end position="80"/>
    </location>
</feature>
<keyword evidence="4" id="KW-1185">Reference proteome</keyword>
<proteinExistence type="predicted"/>
<gene>
    <name evidence="3" type="ORF">FPSE_06824</name>
</gene>
<evidence type="ECO:0000259" key="2">
    <source>
        <dbReference type="Pfam" id="PF01636"/>
    </source>
</evidence>
<dbReference type="eggNOG" id="ENOG502S1T8">
    <property type="taxonomic scope" value="Eukaryota"/>
</dbReference>
<reference evidence="3 4" key="1">
    <citation type="journal article" date="2012" name="PLoS Pathog.">
        <title>Comparative pathogenomics reveals horizontally acquired novel virulence genes in fungi infecting cereal hosts.</title>
        <authorList>
            <person name="Gardiner D.M."/>
            <person name="McDonald M.C."/>
            <person name="Covarelli L."/>
            <person name="Solomon P.S."/>
            <person name="Rusu A.G."/>
            <person name="Marshall M."/>
            <person name="Kazan K."/>
            <person name="Chakraborty S."/>
            <person name="McDonald B.A."/>
            <person name="Manners J.M."/>
        </authorList>
    </citation>
    <scope>NUCLEOTIDE SEQUENCE [LARGE SCALE GENOMIC DNA]</scope>
    <source>
        <strain evidence="3 4">CS3096</strain>
    </source>
</reference>
<dbReference type="KEGG" id="fpu:FPSE_06824"/>